<dbReference type="EMBL" id="LRGB01000007">
    <property type="protein sequence ID" value="KZS21955.1"/>
    <property type="molecule type" value="Genomic_DNA"/>
</dbReference>
<accession>A0A162T6N3</accession>
<reference evidence="1 2" key="1">
    <citation type="submission" date="2016-03" db="EMBL/GenBank/DDBJ databases">
        <title>EvidentialGene: Evidence-directed Construction of Genes on Genomes.</title>
        <authorList>
            <person name="Gilbert D.G."/>
            <person name="Choi J.-H."/>
            <person name="Mockaitis K."/>
            <person name="Colbourne J."/>
            <person name="Pfrender M."/>
        </authorList>
    </citation>
    <scope>NUCLEOTIDE SEQUENCE [LARGE SCALE GENOMIC DNA]</scope>
    <source>
        <strain evidence="1 2">Xinb3</strain>
        <tissue evidence="1">Complete organism</tissue>
    </source>
</reference>
<name>A0A162T6N3_9CRUS</name>
<organism evidence="1 2">
    <name type="scientific">Daphnia magna</name>
    <dbReference type="NCBI Taxonomy" id="35525"/>
    <lineage>
        <taxon>Eukaryota</taxon>
        <taxon>Metazoa</taxon>
        <taxon>Ecdysozoa</taxon>
        <taxon>Arthropoda</taxon>
        <taxon>Crustacea</taxon>
        <taxon>Branchiopoda</taxon>
        <taxon>Diplostraca</taxon>
        <taxon>Cladocera</taxon>
        <taxon>Anomopoda</taxon>
        <taxon>Daphniidae</taxon>
        <taxon>Daphnia</taxon>
    </lineage>
</organism>
<evidence type="ECO:0000313" key="1">
    <source>
        <dbReference type="EMBL" id="KZS21955.1"/>
    </source>
</evidence>
<sequence length="74" mass="8836">MLKYSPNEIVFAQQFFSKCKGRSRFEYESKIKLQTRDLTNDTQKTPSTSFLFSLKIDLLKLFQTKKLMYCVRVK</sequence>
<comment type="caution">
    <text evidence="1">The sequence shown here is derived from an EMBL/GenBank/DDBJ whole genome shotgun (WGS) entry which is preliminary data.</text>
</comment>
<proteinExistence type="predicted"/>
<protein>
    <submittedName>
        <fullName evidence="1">Uncharacterized protein</fullName>
    </submittedName>
</protein>
<keyword evidence="2" id="KW-1185">Reference proteome</keyword>
<evidence type="ECO:0000313" key="2">
    <source>
        <dbReference type="Proteomes" id="UP000076858"/>
    </source>
</evidence>
<dbReference type="Proteomes" id="UP000076858">
    <property type="component" value="Unassembled WGS sequence"/>
</dbReference>
<gene>
    <name evidence="1" type="ORF">APZ42_011085</name>
</gene>
<dbReference type="AlphaFoldDB" id="A0A162T6N3"/>